<reference evidence="9 10" key="1">
    <citation type="submission" date="2019-03" db="EMBL/GenBank/DDBJ databases">
        <title>Draft genome sequence of Xylaria hypoxylon DSM 108379, a ubiquitous saprotrophic-parasitic fungi on hardwood.</title>
        <authorList>
            <person name="Buettner E."/>
            <person name="Leonhardt S."/>
            <person name="Gebauer A.M."/>
            <person name="Liers C."/>
            <person name="Hofrichter M."/>
            <person name="Kellner H."/>
        </authorList>
    </citation>
    <scope>NUCLEOTIDE SEQUENCE [LARGE SCALE GENOMIC DNA]</scope>
    <source>
        <strain evidence="9 10">DSM 108379</strain>
    </source>
</reference>
<evidence type="ECO:0000256" key="1">
    <source>
        <dbReference type="ARBA" id="ARBA00001974"/>
    </source>
</evidence>
<proteinExistence type="predicted"/>
<dbReference type="OrthoDB" id="47494at2759"/>
<keyword evidence="4" id="KW-0274">FAD</keyword>
<organism evidence="9 10">
    <name type="scientific">Xylaria hypoxylon</name>
    <dbReference type="NCBI Taxonomy" id="37992"/>
    <lineage>
        <taxon>Eukaryota</taxon>
        <taxon>Fungi</taxon>
        <taxon>Dikarya</taxon>
        <taxon>Ascomycota</taxon>
        <taxon>Pezizomycotina</taxon>
        <taxon>Sordariomycetes</taxon>
        <taxon>Xylariomycetidae</taxon>
        <taxon>Xylariales</taxon>
        <taxon>Xylariaceae</taxon>
        <taxon>Xylaria</taxon>
    </lineage>
</organism>
<gene>
    <name evidence="9" type="ORF">E0Z10_g7411</name>
</gene>
<feature type="chain" id="PRO_5021501173" description="FAD-binding domain-containing protein" evidence="7">
    <location>
        <begin position="24"/>
        <end position="396"/>
    </location>
</feature>
<dbReference type="InterPro" id="IPR002938">
    <property type="entry name" value="FAD-bd"/>
</dbReference>
<feature type="signal peptide" evidence="7">
    <location>
        <begin position="1"/>
        <end position="23"/>
    </location>
</feature>
<dbReference type="Proteomes" id="UP000297716">
    <property type="component" value="Unassembled WGS sequence"/>
</dbReference>
<dbReference type="AlphaFoldDB" id="A0A4Z0YAU6"/>
<comment type="cofactor">
    <cofactor evidence="1">
        <name>FAD</name>
        <dbReference type="ChEBI" id="CHEBI:57692"/>
    </cofactor>
</comment>
<dbReference type="InterPro" id="IPR036188">
    <property type="entry name" value="FAD/NAD-bd_sf"/>
</dbReference>
<name>A0A4Z0YAU6_9PEZI</name>
<dbReference type="Pfam" id="PF13450">
    <property type="entry name" value="NAD_binding_8"/>
    <property type="match status" value="1"/>
</dbReference>
<dbReference type="Gene3D" id="3.50.50.60">
    <property type="entry name" value="FAD/NAD(P)-binding domain"/>
    <property type="match status" value="1"/>
</dbReference>
<dbReference type="PANTHER" id="PTHR47178:SF6">
    <property type="entry name" value="FAD-BINDING DOMAIN-CONTAINING PROTEIN"/>
    <property type="match status" value="1"/>
</dbReference>
<evidence type="ECO:0000313" key="9">
    <source>
        <dbReference type="EMBL" id="TGJ81339.1"/>
    </source>
</evidence>
<evidence type="ECO:0000256" key="2">
    <source>
        <dbReference type="ARBA" id="ARBA00005179"/>
    </source>
</evidence>
<keyword evidence="5" id="KW-0560">Oxidoreductase</keyword>
<keyword evidence="10" id="KW-1185">Reference proteome</keyword>
<dbReference type="GO" id="GO:0004497">
    <property type="term" value="F:monooxygenase activity"/>
    <property type="evidence" value="ECO:0007669"/>
    <property type="project" value="UniProtKB-KW"/>
</dbReference>
<dbReference type="PANTHER" id="PTHR47178">
    <property type="entry name" value="MONOOXYGENASE, FAD-BINDING"/>
    <property type="match status" value="1"/>
</dbReference>
<dbReference type="PRINTS" id="PR00420">
    <property type="entry name" value="RNGMNOXGNASE"/>
</dbReference>
<dbReference type="EMBL" id="SKBN01000173">
    <property type="protein sequence ID" value="TGJ81339.1"/>
    <property type="molecule type" value="Genomic_DNA"/>
</dbReference>
<feature type="domain" description="FAD-binding" evidence="8">
    <location>
        <begin position="103"/>
        <end position="326"/>
    </location>
</feature>
<evidence type="ECO:0000256" key="6">
    <source>
        <dbReference type="ARBA" id="ARBA00023033"/>
    </source>
</evidence>
<comment type="caution">
    <text evidence="9">The sequence shown here is derived from an EMBL/GenBank/DDBJ whole genome shotgun (WGS) entry which is preliminary data.</text>
</comment>
<dbReference type="GO" id="GO:0071949">
    <property type="term" value="F:FAD binding"/>
    <property type="evidence" value="ECO:0007669"/>
    <property type="project" value="InterPro"/>
</dbReference>
<protein>
    <recommendedName>
        <fullName evidence="8">FAD-binding domain-containing protein</fullName>
    </recommendedName>
</protein>
<evidence type="ECO:0000259" key="8">
    <source>
        <dbReference type="Pfam" id="PF01494"/>
    </source>
</evidence>
<evidence type="ECO:0000256" key="3">
    <source>
        <dbReference type="ARBA" id="ARBA00022630"/>
    </source>
</evidence>
<dbReference type="STRING" id="37992.A0A4Z0YAU6"/>
<dbReference type="Pfam" id="PF01494">
    <property type="entry name" value="FAD_binding_3"/>
    <property type="match status" value="1"/>
</dbReference>
<evidence type="ECO:0000256" key="7">
    <source>
        <dbReference type="SAM" id="SignalP"/>
    </source>
</evidence>
<evidence type="ECO:0000313" key="10">
    <source>
        <dbReference type="Proteomes" id="UP000297716"/>
    </source>
</evidence>
<keyword evidence="6" id="KW-0503">Monooxygenase</keyword>
<dbReference type="SUPFAM" id="SSF51905">
    <property type="entry name" value="FAD/NAD(P)-binding domain"/>
    <property type="match status" value="1"/>
</dbReference>
<sequence length="396" mass="43961">MAPESVKPRVLIIGAGLSGLALAQCLRKQNIPFEMFERDADISTRQGWAIAMHSVLDDLSSSFCSDMPPLRESTDHLLPLKLQPQICFYGRGQKMAVESTPQTPCLRLNRLLFRQWLATQIPIQWGKRLRRVENEEKRVTVHFEDGTSAPGDILVGADGVNSVEVLNIIPISCIWGETTLSADAFERQLSLGHSAYAYASRELGYVIFVSLNKVNGDLSGDYYWCIGWDDHEVGKSDHWLKHASEAAKRDHVINITRSLEPKFREIFQLTPATGILPGQVVYRDADILSLSAGNIVLIGDAAHPMTPFRGEGGVQAIRDALNLSEAFRHIDFKDSTNICPALESSQQEILDRGHAAVMLSRRANDNNQQADRTIVAWGHAAKPTAEENVLLKNCKP</sequence>
<accession>A0A4Z0YAU6</accession>
<keyword evidence="7" id="KW-0732">Signal</keyword>
<comment type="pathway">
    <text evidence="2">Secondary metabolite biosynthesis.</text>
</comment>
<keyword evidence="3" id="KW-0285">Flavoprotein</keyword>
<evidence type="ECO:0000256" key="4">
    <source>
        <dbReference type="ARBA" id="ARBA00022827"/>
    </source>
</evidence>
<evidence type="ECO:0000256" key="5">
    <source>
        <dbReference type="ARBA" id="ARBA00023002"/>
    </source>
</evidence>